<feature type="region of interest" description="Disordered" evidence="3">
    <location>
        <begin position="446"/>
        <end position="465"/>
    </location>
</feature>
<keyword evidence="1" id="KW-0238">DNA-binding</keyword>
<dbReference type="AlphaFoldDB" id="A0A4D4M1B8"/>
<dbReference type="InterPro" id="IPR050639">
    <property type="entry name" value="SSR_resolvase"/>
</dbReference>
<feature type="compositionally biased region" description="Basic and acidic residues" evidence="3">
    <location>
        <begin position="249"/>
        <end position="262"/>
    </location>
</feature>
<comment type="caution">
    <text evidence="5">The sequence shown here is derived from an EMBL/GenBank/DDBJ whole genome shotgun (WGS) entry which is preliminary data.</text>
</comment>
<dbReference type="PROSITE" id="PS51737">
    <property type="entry name" value="RECOMBINASE_DNA_BIND"/>
    <property type="match status" value="1"/>
</dbReference>
<reference evidence="6 7" key="1">
    <citation type="submission" date="2019-04" db="EMBL/GenBank/DDBJ databases">
        <title>Draft genome sequences of Streptomyces avermitilis ATCC 31267.</title>
        <authorList>
            <person name="Komaki H."/>
            <person name="Tamura T."/>
            <person name="Hosoyama A."/>
        </authorList>
    </citation>
    <scope>NUCLEOTIDE SEQUENCE [LARGE SCALE GENOMIC DNA]</scope>
    <source>
        <strain evidence="6 7">ATCC 31267</strain>
    </source>
</reference>
<dbReference type="InterPro" id="IPR011109">
    <property type="entry name" value="DNA_bind_recombinase_dom"/>
</dbReference>
<name>A0A4D4M1B8_STRAX</name>
<evidence type="ECO:0000259" key="4">
    <source>
        <dbReference type="PROSITE" id="PS51737"/>
    </source>
</evidence>
<dbReference type="Proteomes" id="UP000302139">
    <property type="component" value="Unassembled WGS sequence"/>
</dbReference>
<dbReference type="PANTHER" id="PTHR30461">
    <property type="entry name" value="DNA-INVERTASE FROM LAMBDOID PROPHAGE"/>
    <property type="match status" value="1"/>
</dbReference>
<sequence length="564" mass="62573">MAAKQQVSGPAQSTRQSTPVTTQLRGVSVLRLSVLTDETTSPERQRAANAAAAAGLGIDLGDREAVDLGVSASKTTPFERPELGKWLRRPDDFDALCFWRFDRAVRSMADMDDLVKWARENKKVIVFAEGPGGRLTLDFRNGVDLITELILKIFAFAAQFEAQSIRERVISAQDAMRVMPLRWRGSRPPYGYMPAPLDGGGWTLAQDPEAVAVIERIILELMGDPSKSVLGKSAADVARGLNADGIPSPRDHWSLKKGRDTGGKTGGRAGETVTRGRFTWRHGSIKELLTSERMLGWKTQDNKPVRDSEGKPVMATAEPILTREEFDAIGAVLSERSVDNKKVDRVDTMALLLRIIHCEGCGQRMYLHRPSANSKSTSKTETYKCGALTRGQKCDAPSIIKREWAEEYVERQFLWMLGALEVTHTRTIPGYDPQPEIDATLAEFEEHQAQRGRQKSNAGKAAWQRHADSLDARLADLESREKTPPRVEEIRSGKTYSRIWASADTAGKRKMLQDAGAHLNVKRSSRGGWRKLDERRVDFTVRDPFFAEAASELTSMGDELAANG</sequence>
<dbReference type="InterPro" id="IPR036162">
    <property type="entry name" value="Resolvase-like_N_sf"/>
</dbReference>
<dbReference type="Pfam" id="PF07508">
    <property type="entry name" value="Recombinase"/>
    <property type="match status" value="1"/>
</dbReference>
<accession>A0A4D4M1B8</accession>
<evidence type="ECO:0000313" key="6">
    <source>
        <dbReference type="EMBL" id="GDY74054.1"/>
    </source>
</evidence>
<dbReference type="EMBL" id="BJHY01000001">
    <property type="protein sequence ID" value="GDY74054.1"/>
    <property type="molecule type" value="Genomic_DNA"/>
</dbReference>
<protein>
    <submittedName>
        <fullName evidence="5">Integrase</fullName>
    </submittedName>
</protein>
<dbReference type="Gene3D" id="3.40.50.1390">
    <property type="entry name" value="Resolvase, N-terminal catalytic domain"/>
    <property type="match status" value="1"/>
</dbReference>
<dbReference type="Pfam" id="PF13408">
    <property type="entry name" value="Zn_ribbon_recom"/>
    <property type="match status" value="1"/>
</dbReference>
<gene>
    <name evidence="5" type="ORF">SAV14893_051210</name>
    <name evidence="6" type="ORF">SAV31267_035390</name>
</gene>
<dbReference type="GO" id="GO:0000150">
    <property type="term" value="F:DNA strand exchange activity"/>
    <property type="evidence" value="ECO:0007669"/>
    <property type="project" value="InterPro"/>
</dbReference>
<reference evidence="5 8" key="2">
    <citation type="submission" date="2019-04" db="EMBL/GenBank/DDBJ databases">
        <title>Draft genome sequences of Streptomyces avermitilis NBRC 14893.</title>
        <authorList>
            <person name="Komaki H."/>
            <person name="Tamura T."/>
            <person name="Hosoyama A."/>
        </authorList>
    </citation>
    <scope>NUCLEOTIDE SEQUENCE [LARGE SCALE GENOMIC DNA]</scope>
    <source>
        <strain evidence="5 8">NBRC 14893</strain>
    </source>
</reference>
<dbReference type="STRING" id="33903.AQJ43_23535"/>
<feature type="domain" description="Recombinase" evidence="4">
    <location>
        <begin position="189"/>
        <end position="339"/>
    </location>
</feature>
<dbReference type="SUPFAM" id="SSF53041">
    <property type="entry name" value="Resolvase-like"/>
    <property type="match status" value="1"/>
</dbReference>
<dbReference type="PANTHER" id="PTHR30461:SF2">
    <property type="entry name" value="SERINE RECOMBINASE PINE-RELATED"/>
    <property type="match status" value="1"/>
</dbReference>
<dbReference type="Pfam" id="PF00239">
    <property type="entry name" value="Resolvase"/>
    <property type="match status" value="1"/>
</dbReference>
<evidence type="ECO:0000256" key="3">
    <source>
        <dbReference type="SAM" id="MobiDB-lite"/>
    </source>
</evidence>
<dbReference type="Proteomes" id="UP000299211">
    <property type="component" value="Unassembled WGS sequence"/>
</dbReference>
<dbReference type="EMBL" id="BJHX01000001">
    <property type="protein sequence ID" value="GDY65728.1"/>
    <property type="molecule type" value="Genomic_DNA"/>
</dbReference>
<organism evidence="5 8">
    <name type="scientific">Streptomyces avermitilis</name>
    <dbReference type="NCBI Taxonomy" id="33903"/>
    <lineage>
        <taxon>Bacteria</taxon>
        <taxon>Bacillati</taxon>
        <taxon>Actinomycetota</taxon>
        <taxon>Actinomycetes</taxon>
        <taxon>Kitasatosporales</taxon>
        <taxon>Streptomycetaceae</taxon>
        <taxon>Streptomyces</taxon>
    </lineage>
</organism>
<feature type="region of interest" description="Disordered" evidence="3">
    <location>
        <begin position="1"/>
        <end position="20"/>
    </location>
</feature>
<proteinExistence type="predicted"/>
<dbReference type="CDD" id="cd00338">
    <property type="entry name" value="Ser_Recombinase"/>
    <property type="match status" value="1"/>
</dbReference>
<dbReference type="GO" id="GO:0003677">
    <property type="term" value="F:DNA binding"/>
    <property type="evidence" value="ECO:0007669"/>
    <property type="project" value="UniProtKB-KW"/>
</dbReference>
<dbReference type="InterPro" id="IPR038109">
    <property type="entry name" value="DNA_bind_recomb_sf"/>
</dbReference>
<evidence type="ECO:0000313" key="8">
    <source>
        <dbReference type="Proteomes" id="UP000302139"/>
    </source>
</evidence>
<evidence type="ECO:0000313" key="7">
    <source>
        <dbReference type="Proteomes" id="UP000299211"/>
    </source>
</evidence>
<evidence type="ECO:0000256" key="2">
    <source>
        <dbReference type="ARBA" id="ARBA00023172"/>
    </source>
</evidence>
<dbReference type="InterPro" id="IPR006119">
    <property type="entry name" value="Resolv_N"/>
</dbReference>
<evidence type="ECO:0000313" key="5">
    <source>
        <dbReference type="EMBL" id="GDY65728.1"/>
    </source>
</evidence>
<dbReference type="Gene3D" id="3.90.1750.20">
    <property type="entry name" value="Putative Large Serine Recombinase, Chain B, Domain 2"/>
    <property type="match status" value="1"/>
</dbReference>
<feature type="region of interest" description="Disordered" evidence="3">
    <location>
        <begin position="248"/>
        <end position="271"/>
    </location>
</feature>
<dbReference type="InterPro" id="IPR025827">
    <property type="entry name" value="Zn_ribbon_recom_dom"/>
</dbReference>
<evidence type="ECO:0000256" key="1">
    <source>
        <dbReference type="ARBA" id="ARBA00023125"/>
    </source>
</evidence>
<dbReference type="SMART" id="SM00857">
    <property type="entry name" value="Resolvase"/>
    <property type="match status" value="1"/>
</dbReference>
<keyword evidence="2" id="KW-0233">DNA recombination</keyword>